<dbReference type="AlphaFoldDB" id="A0A0A2VKW4"/>
<dbReference type="HOGENOM" id="CLU_2850316_0_0_1"/>
<proteinExistence type="predicted"/>
<dbReference type="Proteomes" id="UP000002059">
    <property type="component" value="Partially assembled WGS sequence"/>
</dbReference>
<dbReference type="GeneID" id="26970649"/>
<gene>
    <name evidence="1" type="ORF">PAAG_11761</name>
</gene>
<dbReference type="RefSeq" id="XP_015703040.1">
    <property type="nucleotide sequence ID" value="XM_015847349.1"/>
</dbReference>
<reference evidence="1 2" key="1">
    <citation type="journal article" date="2011" name="PLoS Genet.">
        <title>Comparative genomic analysis of human fungal pathogens causing paracoccidioidomycosis.</title>
        <authorList>
            <person name="Desjardins C.A."/>
            <person name="Champion M.D."/>
            <person name="Holder J.W."/>
            <person name="Muszewska A."/>
            <person name="Goldberg J."/>
            <person name="Bailao A.M."/>
            <person name="Brigido M.M."/>
            <person name="Ferreira M.E."/>
            <person name="Garcia A.M."/>
            <person name="Grynberg M."/>
            <person name="Gujja S."/>
            <person name="Heiman D.I."/>
            <person name="Henn M.R."/>
            <person name="Kodira C.D."/>
            <person name="Leon-Narvaez H."/>
            <person name="Longo L.V."/>
            <person name="Ma L.J."/>
            <person name="Malavazi I."/>
            <person name="Matsuo A.L."/>
            <person name="Morais F.V."/>
            <person name="Pereira M."/>
            <person name="Rodriguez-Brito S."/>
            <person name="Sakthikumar S."/>
            <person name="Salem-Izacc S.M."/>
            <person name="Sykes S.M."/>
            <person name="Teixeira M.M."/>
            <person name="Vallejo M.C."/>
            <person name="Walter M.E."/>
            <person name="Yandava C."/>
            <person name="Young S."/>
            <person name="Zeng Q."/>
            <person name="Zucker J."/>
            <person name="Felipe M.S."/>
            <person name="Goldman G.H."/>
            <person name="Haas B.J."/>
            <person name="McEwen J.G."/>
            <person name="Nino-Vega G."/>
            <person name="Puccia R."/>
            <person name="San-Blas G."/>
            <person name="Soares C.M."/>
            <person name="Birren B.W."/>
            <person name="Cuomo C.A."/>
        </authorList>
    </citation>
    <scope>NUCLEOTIDE SEQUENCE [LARGE SCALE GENOMIC DNA]</scope>
    <source>
        <strain evidence="2">ATCC MYA-826 / Pb01</strain>
    </source>
</reference>
<name>A0A0A2VKW4_PARBA</name>
<protein>
    <submittedName>
        <fullName evidence="1">Uncharacterized protein</fullName>
    </submittedName>
</protein>
<sequence length="65" mass="7335">MERVVVYGVFGTSLLEGASTCRGIRLRNNGFPAGTTPPQSKRLFWDSNRWQSHIRTANLDRSPTQ</sequence>
<dbReference type="EMBL" id="KN294000">
    <property type="protein sequence ID" value="KGQ01524.1"/>
    <property type="molecule type" value="Genomic_DNA"/>
</dbReference>
<dbReference type="VEuPathDB" id="FungiDB:PAAG_11761"/>
<organism evidence="1 2">
    <name type="scientific">Paracoccidioides lutzii (strain ATCC MYA-826 / Pb01)</name>
    <name type="common">Paracoccidioides brasiliensis</name>
    <dbReference type="NCBI Taxonomy" id="502779"/>
    <lineage>
        <taxon>Eukaryota</taxon>
        <taxon>Fungi</taxon>
        <taxon>Dikarya</taxon>
        <taxon>Ascomycota</taxon>
        <taxon>Pezizomycotina</taxon>
        <taxon>Eurotiomycetes</taxon>
        <taxon>Eurotiomycetidae</taxon>
        <taxon>Onygenales</taxon>
        <taxon>Ajellomycetaceae</taxon>
        <taxon>Paracoccidioides</taxon>
    </lineage>
</organism>
<keyword evidence="2" id="KW-1185">Reference proteome</keyword>
<evidence type="ECO:0000313" key="2">
    <source>
        <dbReference type="Proteomes" id="UP000002059"/>
    </source>
</evidence>
<evidence type="ECO:0000313" key="1">
    <source>
        <dbReference type="EMBL" id="KGQ01524.1"/>
    </source>
</evidence>
<dbReference type="KEGG" id="pbl:PAAG_11761"/>
<accession>A0A0A2VKW4</accession>